<sequence>MRALFGTLERVVGRVPGAWRRQGEHTTRLLVSRLPLATLNGVFTERLEPDADEVAEFAGVLAKEDVPWSVQVRGEPAPALEKILRAHGLTQPHALHLMAKELDGPAPVRDGVRVAGARDQQDYADVLTMGFEAPREVMGPFASPALLEAPWATAYLREQDGEPVATSYAVRDGRHVGLFNVATLPRHRRHGHGRAVVEAAMGGGYAEGARWAYLQAADDVSPWYASMGFRTLETWTYFLPG</sequence>
<dbReference type="EMBL" id="POUD01000015">
    <property type="protein sequence ID" value="PZG21621.1"/>
    <property type="molecule type" value="Genomic_DNA"/>
</dbReference>
<evidence type="ECO:0000313" key="3">
    <source>
        <dbReference type="Proteomes" id="UP000249304"/>
    </source>
</evidence>
<dbReference type="AlphaFoldDB" id="A0A2W2EGB0"/>
<dbReference type="GO" id="GO:0016747">
    <property type="term" value="F:acyltransferase activity, transferring groups other than amino-acyl groups"/>
    <property type="evidence" value="ECO:0007669"/>
    <property type="project" value="InterPro"/>
</dbReference>
<dbReference type="PROSITE" id="PS51186">
    <property type="entry name" value="GNAT"/>
    <property type="match status" value="1"/>
</dbReference>
<dbReference type="InterPro" id="IPR016181">
    <property type="entry name" value="Acyl_CoA_acyltransferase"/>
</dbReference>
<dbReference type="InterPro" id="IPR000182">
    <property type="entry name" value="GNAT_dom"/>
</dbReference>
<dbReference type="Proteomes" id="UP000249304">
    <property type="component" value="Unassembled WGS sequence"/>
</dbReference>
<reference evidence="2 3" key="1">
    <citation type="submission" date="2018-01" db="EMBL/GenBank/DDBJ databases">
        <title>Draft genome sequence of Nonomuraea sp. KC333.</title>
        <authorList>
            <person name="Sahin N."/>
            <person name="Saygin H."/>
            <person name="Ay H."/>
        </authorList>
    </citation>
    <scope>NUCLEOTIDE SEQUENCE [LARGE SCALE GENOMIC DNA]</scope>
    <source>
        <strain evidence="2 3">KC333</strain>
    </source>
</reference>
<dbReference type="CDD" id="cd04301">
    <property type="entry name" value="NAT_SF"/>
    <property type="match status" value="1"/>
</dbReference>
<feature type="domain" description="N-acetyltransferase" evidence="1">
    <location>
        <begin position="110"/>
        <end position="241"/>
    </location>
</feature>
<dbReference type="Pfam" id="PF13508">
    <property type="entry name" value="Acetyltransf_7"/>
    <property type="match status" value="1"/>
</dbReference>
<keyword evidence="2" id="KW-0808">Transferase</keyword>
<organism evidence="2 3">
    <name type="scientific">Nonomuraea aridisoli</name>
    <dbReference type="NCBI Taxonomy" id="2070368"/>
    <lineage>
        <taxon>Bacteria</taxon>
        <taxon>Bacillati</taxon>
        <taxon>Actinomycetota</taxon>
        <taxon>Actinomycetes</taxon>
        <taxon>Streptosporangiales</taxon>
        <taxon>Streptosporangiaceae</taxon>
        <taxon>Nonomuraea</taxon>
    </lineage>
</organism>
<accession>A0A2W2EGB0</accession>
<name>A0A2W2EGB0_9ACTN</name>
<gene>
    <name evidence="2" type="ORF">C1J01_06180</name>
</gene>
<evidence type="ECO:0000259" key="1">
    <source>
        <dbReference type="PROSITE" id="PS51186"/>
    </source>
</evidence>
<protein>
    <submittedName>
        <fullName evidence="2">GNAT family N-acetyltransferase</fullName>
    </submittedName>
</protein>
<comment type="caution">
    <text evidence="2">The sequence shown here is derived from an EMBL/GenBank/DDBJ whole genome shotgun (WGS) entry which is preliminary data.</text>
</comment>
<proteinExistence type="predicted"/>
<dbReference type="Gene3D" id="3.40.630.30">
    <property type="match status" value="1"/>
</dbReference>
<keyword evidence="3" id="KW-1185">Reference proteome</keyword>
<evidence type="ECO:0000313" key="2">
    <source>
        <dbReference type="EMBL" id="PZG21621.1"/>
    </source>
</evidence>
<dbReference type="SUPFAM" id="SSF55729">
    <property type="entry name" value="Acyl-CoA N-acyltransferases (Nat)"/>
    <property type="match status" value="1"/>
</dbReference>